<evidence type="ECO:0000313" key="2">
    <source>
        <dbReference type="Proteomes" id="UP001152872"/>
    </source>
</evidence>
<proteinExistence type="predicted"/>
<gene>
    <name evidence="1" type="ORF">FEV09_20440</name>
</gene>
<protein>
    <submittedName>
        <fullName evidence="1">Uncharacterized protein</fullName>
    </submittedName>
</protein>
<dbReference type="Proteomes" id="UP001152872">
    <property type="component" value="Unassembled WGS sequence"/>
</dbReference>
<dbReference type="AlphaFoldDB" id="A0A9X4MD38"/>
<comment type="caution">
    <text evidence="1">The sequence shown here is derived from an EMBL/GenBank/DDBJ whole genome shotgun (WGS) entry which is preliminary data.</text>
</comment>
<name>A0A9X4MD38_9CYAN</name>
<sequence length="50" mass="5884">MSISTTVKAIQDIMRKDAGVDLTFPVIFLFQRNRQYSYRHKPYSSVAYCH</sequence>
<dbReference type="RefSeq" id="WP_009629112.1">
    <property type="nucleotide sequence ID" value="NZ_VBTY01000246.1"/>
</dbReference>
<reference evidence="1" key="1">
    <citation type="submission" date="2019-05" db="EMBL/GenBank/DDBJ databases">
        <title>Whole genome sequencing of Pseudanabaena catenata USMAC16.</title>
        <authorList>
            <person name="Khan Z."/>
            <person name="Omar W.M."/>
            <person name="Convey P."/>
            <person name="Merican F."/>
            <person name="Najimudin N."/>
        </authorList>
    </citation>
    <scope>NUCLEOTIDE SEQUENCE</scope>
    <source>
        <strain evidence="1">USMAC16</strain>
    </source>
</reference>
<dbReference type="EMBL" id="VBTY01000246">
    <property type="protein sequence ID" value="MDG3496912.1"/>
    <property type="molecule type" value="Genomic_DNA"/>
</dbReference>
<keyword evidence="2" id="KW-1185">Reference proteome</keyword>
<accession>A0A9X4MD38</accession>
<evidence type="ECO:0000313" key="1">
    <source>
        <dbReference type="EMBL" id="MDG3496912.1"/>
    </source>
</evidence>
<organism evidence="1 2">
    <name type="scientific">Pseudanabaena catenata USMAC16</name>
    <dbReference type="NCBI Taxonomy" id="1855837"/>
    <lineage>
        <taxon>Bacteria</taxon>
        <taxon>Bacillati</taxon>
        <taxon>Cyanobacteriota</taxon>
        <taxon>Cyanophyceae</taxon>
        <taxon>Pseudanabaenales</taxon>
        <taxon>Pseudanabaenaceae</taxon>
        <taxon>Pseudanabaena</taxon>
    </lineage>
</organism>